<dbReference type="AlphaFoldDB" id="A0A8E2AXD4"/>
<dbReference type="GO" id="GO:0022857">
    <property type="term" value="F:transmembrane transporter activity"/>
    <property type="evidence" value="ECO:0007669"/>
    <property type="project" value="InterPro"/>
</dbReference>
<feature type="transmembrane region" description="Helical" evidence="3">
    <location>
        <begin position="151"/>
        <end position="171"/>
    </location>
</feature>
<evidence type="ECO:0000259" key="4">
    <source>
        <dbReference type="PROSITE" id="PS50850"/>
    </source>
</evidence>
<evidence type="ECO:0000313" key="6">
    <source>
        <dbReference type="Proteomes" id="UP000250043"/>
    </source>
</evidence>
<evidence type="ECO:0000256" key="2">
    <source>
        <dbReference type="ARBA" id="ARBA00006727"/>
    </source>
</evidence>
<feature type="transmembrane region" description="Helical" evidence="3">
    <location>
        <begin position="326"/>
        <end position="345"/>
    </location>
</feature>
<keyword evidence="3" id="KW-1133">Transmembrane helix</keyword>
<dbReference type="PROSITE" id="PS50850">
    <property type="entry name" value="MFS"/>
    <property type="match status" value="1"/>
</dbReference>
<dbReference type="Pfam" id="PF07690">
    <property type="entry name" value="MFS_1"/>
    <property type="match status" value="1"/>
</dbReference>
<dbReference type="InterPro" id="IPR050327">
    <property type="entry name" value="Proton-linked_MCT"/>
</dbReference>
<feature type="transmembrane region" description="Helical" evidence="3">
    <location>
        <begin position="215"/>
        <end position="240"/>
    </location>
</feature>
<feature type="transmembrane region" description="Helical" evidence="3">
    <location>
        <begin position="295"/>
        <end position="314"/>
    </location>
</feature>
<dbReference type="Proteomes" id="UP000250043">
    <property type="component" value="Unassembled WGS sequence"/>
</dbReference>
<gene>
    <name evidence="5" type="ORF">OBBRIDRAFT_796444</name>
</gene>
<dbReference type="CDD" id="cd17352">
    <property type="entry name" value="MFS_MCT_SLC16"/>
    <property type="match status" value="1"/>
</dbReference>
<dbReference type="InterPro" id="IPR020846">
    <property type="entry name" value="MFS_dom"/>
</dbReference>
<feature type="transmembrane region" description="Helical" evidence="3">
    <location>
        <begin position="97"/>
        <end position="115"/>
    </location>
</feature>
<dbReference type="Gene3D" id="1.20.1250.20">
    <property type="entry name" value="MFS general substrate transporter like domains"/>
    <property type="match status" value="1"/>
</dbReference>
<evidence type="ECO:0000256" key="1">
    <source>
        <dbReference type="ARBA" id="ARBA00004141"/>
    </source>
</evidence>
<dbReference type="PANTHER" id="PTHR11360:SF177">
    <property type="entry name" value="RIBOFLAVIN TRANSPORTER MCH5"/>
    <property type="match status" value="1"/>
</dbReference>
<evidence type="ECO:0000313" key="5">
    <source>
        <dbReference type="EMBL" id="OCH87180.1"/>
    </source>
</evidence>
<feature type="transmembrane region" description="Helical" evidence="3">
    <location>
        <begin position="414"/>
        <end position="435"/>
    </location>
</feature>
<protein>
    <submittedName>
        <fullName evidence="5">MFS general substrate transporter</fullName>
    </submittedName>
</protein>
<dbReference type="EMBL" id="KV722495">
    <property type="protein sequence ID" value="OCH87180.1"/>
    <property type="molecule type" value="Genomic_DNA"/>
</dbReference>
<feature type="transmembrane region" description="Helical" evidence="3">
    <location>
        <begin position="261"/>
        <end position="283"/>
    </location>
</feature>
<comment type="similarity">
    <text evidence="2">Belongs to the major facilitator superfamily. Monocarboxylate porter (TC 2.A.1.13) family.</text>
</comment>
<accession>A0A8E2AXD4</accession>
<dbReference type="SUPFAM" id="SSF103473">
    <property type="entry name" value="MFS general substrate transporter"/>
    <property type="match status" value="1"/>
</dbReference>
<keyword evidence="3" id="KW-0812">Transmembrane</keyword>
<evidence type="ECO:0000256" key="3">
    <source>
        <dbReference type="SAM" id="Phobius"/>
    </source>
</evidence>
<keyword evidence="6" id="KW-1185">Reference proteome</keyword>
<proteinExistence type="inferred from homology"/>
<feature type="transmembrane region" description="Helical" evidence="3">
    <location>
        <begin position="183"/>
        <end position="203"/>
    </location>
</feature>
<dbReference type="PANTHER" id="PTHR11360">
    <property type="entry name" value="MONOCARBOXYLATE TRANSPORTER"/>
    <property type="match status" value="1"/>
</dbReference>
<dbReference type="GO" id="GO:0016020">
    <property type="term" value="C:membrane"/>
    <property type="evidence" value="ECO:0007669"/>
    <property type="project" value="UniProtKB-SubCell"/>
</dbReference>
<comment type="subcellular location">
    <subcellularLocation>
        <location evidence="1">Membrane</location>
        <topology evidence="1">Multi-pass membrane protein</topology>
    </subcellularLocation>
</comment>
<dbReference type="OrthoDB" id="6509908at2759"/>
<feature type="transmembrane region" description="Helical" evidence="3">
    <location>
        <begin position="127"/>
        <end position="145"/>
    </location>
</feature>
<dbReference type="InterPro" id="IPR036259">
    <property type="entry name" value="MFS_trans_sf"/>
</dbReference>
<feature type="transmembrane region" description="Helical" evidence="3">
    <location>
        <begin position="386"/>
        <end position="408"/>
    </location>
</feature>
<keyword evidence="3" id="KW-0472">Membrane</keyword>
<name>A0A8E2AXD4_9APHY</name>
<feature type="transmembrane region" description="Helical" evidence="3">
    <location>
        <begin position="351"/>
        <end position="374"/>
    </location>
</feature>
<feature type="transmembrane region" description="Helical" evidence="3">
    <location>
        <begin position="56"/>
        <end position="77"/>
    </location>
</feature>
<feature type="domain" description="Major facilitator superfamily (MFS) profile" evidence="4">
    <location>
        <begin position="55"/>
        <end position="441"/>
    </location>
</feature>
<sequence length="448" mass="48668">MHLMNLNARTTISPIPTQTTSYGTFAHMSSKPLSSSSILLDHKEVVEEFPDGGATAWLTVFGAFLALFCSFGQLNAFGTFQSWYASHQLRNLDASTISWIGSTQLWVFFFSGGFIGRIFDRCGPRPIMAVGTVIYVTSIMLTSVAHRYYQYILFQGVLFGLGVGMLFYPPLAAISTYFARRRATAVGIAMAGSGLGGTIYPIALQYLLKRLGFAWAVRISGIACVGLCAVALATVTSRFSPGVARKPSPWFDREMMKDNRFIFMVIGSCFIALGLFIPFFYIVSYGTDNGISTETSFYVLAVLNAGSVAGRIALPRMADSVGRFALLIPCAFFAGLSSLVFWTFARSLTSLMIYAALYGFFSGAFNALIIPCIAQISDVREIGARIGLLYSIISFPSLLSGPIAGYLLKYDNGSYVGLITLNGTTVIIGSLLMLCAKLQIDSRMLARV</sequence>
<organism evidence="5 6">
    <name type="scientific">Obba rivulosa</name>
    <dbReference type="NCBI Taxonomy" id="1052685"/>
    <lineage>
        <taxon>Eukaryota</taxon>
        <taxon>Fungi</taxon>
        <taxon>Dikarya</taxon>
        <taxon>Basidiomycota</taxon>
        <taxon>Agaricomycotina</taxon>
        <taxon>Agaricomycetes</taxon>
        <taxon>Polyporales</taxon>
        <taxon>Gelatoporiaceae</taxon>
        <taxon>Obba</taxon>
    </lineage>
</organism>
<dbReference type="InterPro" id="IPR011701">
    <property type="entry name" value="MFS"/>
</dbReference>
<reference evidence="5 6" key="1">
    <citation type="submission" date="2016-07" db="EMBL/GenBank/DDBJ databases">
        <title>Draft genome of the white-rot fungus Obba rivulosa 3A-2.</title>
        <authorList>
            <consortium name="DOE Joint Genome Institute"/>
            <person name="Miettinen O."/>
            <person name="Riley R."/>
            <person name="Acob R."/>
            <person name="Barry K."/>
            <person name="Cullen D."/>
            <person name="De Vries R."/>
            <person name="Hainaut M."/>
            <person name="Hatakka A."/>
            <person name="Henrissat B."/>
            <person name="Hilden K."/>
            <person name="Kuo R."/>
            <person name="Labutti K."/>
            <person name="Lipzen A."/>
            <person name="Makela M.R."/>
            <person name="Sandor L."/>
            <person name="Spatafora J.W."/>
            <person name="Grigoriev I.V."/>
            <person name="Hibbett D.S."/>
        </authorList>
    </citation>
    <scope>NUCLEOTIDE SEQUENCE [LARGE SCALE GENOMIC DNA]</scope>
    <source>
        <strain evidence="5 6">3A-2</strain>
    </source>
</reference>